<feature type="domain" description="GCN5-related N-acetyltransferase Rv2170-like" evidence="1">
    <location>
        <begin position="208"/>
        <end position="271"/>
    </location>
</feature>
<dbReference type="Proteomes" id="UP000074108">
    <property type="component" value="Unassembled WGS sequence"/>
</dbReference>
<comment type="caution">
    <text evidence="2">The sequence shown here is derived from an EMBL/GenBank/DDBJ whole genome shotgun (WGS) entry which is preliminary data.</text>
</comment>
<dbReference type="Gene3D" id="3.40.630.30">
    <property type="match status" value="1"/>
</dbReference>
<reference evidence="2 3" key="1">
    <citation type="journal article" date="2016" name="Front. Microbiol.">
        <title>Microevolution Analysis of Bacillus coahuilensis Unveils Differences in Phosphorus Acquisition Strategies and Their Regulation.</title>
        <authorList>
            <person name="Gomez-Lunar Z."/>
            <person name="Hernandez-Gonzalez I."/>
            <person name="Rodriguez-Torres M.D."/>
            <person name="Souza V."/>
            <person name="Olmedo-Alvarez G."/>
        </authorList>
    </citation>
    <scope>NUCLEOTIDE SEQUENCE [LARGE SCALE GENOMIC DNA]</scope>
    <source>
        <strain evidence="3">p1.1.43</strain>
    </source>
</reference>
<organism evidence="2 3">
    <name type="scientific">Bacillus coahuilensis p1.1.43</name>
    <dbReference type="NCBI Taxonomy" id="1150625"/>
    <lineage>
        <taxon>Bacteria</taxon>
        <taxon>Bacillati</taxon>
        <taxon>Bacillota</taxon>
        <taxon>Bacilli</taxon>
        <taxon>Bacillales</taxon>
        <taxon>Bacillaceae</taxon>
        <taxon>Bacillus</taxon>
    </lineage>
</organism>
<dbReference type="AlphaFoldDB" id="A0A147K8F6"/>
<dbReference type="EMBL" id="LDYG01000028">
    <property type="protein sequence ID" value="KUP06438.1"/>
    <property type="molecule type" value="Genomic_DNA"/>
</dbReference>
<evidence type="ECO:0000313" key="2">
    <source>
        <dbReference type="EMBL" id="KUP06438.1"/>
    </source>
</evidence>
<dbReference type="InterPro" id="IPR013653">
    <property type="entry name" value="GCN5-like_dom"/>
</dbReference>
<gene>
    <name evidence="2" type="ORF">Q75_07830</name>
</gene>
<dbReference type="OrthoDB" id="3174529at2"/>
<protein>
    <recommendedName>
        <fullName evidence="1">GCN5-related N-acetyltransferase Rv2170-like domain-containing protein</fullName>
    </recommendedName>
</protein>
<accession>A0A147K8F6</accession>
<keyword evidence="3" id="KW-1185">Reference proteome</keyword>
<dbReference type="SUPFAM" id="SSF55729">
    <property type="entry name" value="Acyl-CoA N-acyltransferases (Nat)"/>
    <property type="match status" value="1"/>
</dbReference>
<dbReference type="STRING" id="1150625.Q75_07830"/>
<proteinExistence type="predicted"/>
<evidence type="ECO:0000313" key="3">
    <source>
        <dbReference type="Proteomes" id="UP000074108"/>
    </source>
</evidence>
<dbReference type="InterPro" id="IPR016181">
    <property type="entry name" value="Acyl_CoA_acyltransferase"/>
</dbReference>
<dbReference type="GO" id="GO:0016747">
    <property type="term" value="F:acyltransferase activity, transferring groups other than amino-acyl groups"/>
    <property type="evidence" value="ECO:0007669"/>
    <property type="project" value="InterPro"/>
</dbReference>
<dbReference type="PATRIC" id="fig|1150625.3.peg.1653"/>
<dbReference type="Pfam" id="PF08445">
    <property type="entry name" value="FR47"/>
    <property type="match status" value="1"/>
</dbReference>
<name>A0A147K8F6_9BACI</name>
<evidence type="ECO:0000259" key="1">
    <source>
        <dbReference type="Pfam" id="PF08445"/>
    </source>
</evidence>
<sequence>MKTSLHSIHDFKETAYDWLVKEESINNLLLGLIHRIIDENRYPDVVCLTVKSEESLKAAAIMTPPHNLVVGIRSDEEDLDKIGESLFNFLIEQNIEFPGIIGVKQSTVQLAEIWTNKTGDTFKIGMDQGIYECREVVDRKFSEGYVAVAGEKYINLLSDWMIAFCKESKIPMVTKEEAFTRMRDSVQSKSMYMWFVEGKPVSMAMRGRKSKNGETVSLVYTPVEFRKNGYGSSVVAEVSKQILAERKLCNLYTDLTNQTSNKIYQEIGYNFLCESIMLEKNKLSS</sequence>
<dbReference type="RefSeq" id="WP_059350995.1">
    <property type="nucleotide sequence ID" value="NZ_LDYG01000028.1"/>
</dbReference>